<evidence type="ECO:0000256" key="1">
    <source>
        <dbReference type="SAM" id="MobiDB-lite"/>
    </source>
</evidence>
<name>A0A699K4C3_TANCI</name>
<evidence type="ECO:0008006" key="3">
    <source>
        <dbReference type="Google" id="ProtNLM"/>
    </source>
</evidence>
<feature type="compositionally biased region" description="Polar residues" evidence="1">
    <location>
        <begin position="1"/>
        <end position="12"/>
    </location>
</feature>
<dbReference type="EMBL" id="BKCJ010470641">
    <property type="protein sequence ID" value="GFA69614.1"/>
    <property type="molecule type" value="Genomic_DNA"/>
</dbReference>
<evidence type="ECO:0000313" key="2">
    <source>
        <dbReference type="EMBL" id="GFA69614.1"/>
    </source>
</evidence>
<protein>
    <recommendedName>
        <fullName evidence="3">Integrase, catalytic region, zinc finger, CCHC-type, peptidase aspartic, catalytic</fullName>
    </recommendedName>
</protein>
<gene>
    <name evidence="2" type="ORF">Tci_641586</name>
</gene>
<feature type="region of interest" description="Disordered" evidence="1">
    <location>
        <begin position="1"/>
        <end position="23"/>
    </location>
</feature>
<accession>A0A699K4C3</accession>
<feature type="region of interest" description="Disordered" evidence="1">
    <location>
        <begin position="76"/>
        <end position="115"/>
    </location>
</feature>
<organism evidence="2">
    <name type="scientific">Tanacetum cinerariifolium</name>
    <name type="common">Dalmatian daisy</name>
    <name type="synonym">Chrysanthemum cinerariifolium</name>
    <dbReference type="NCBI Taxonomy" id="118510"/>
    <lineage>
        <taxon>Eukaryota</taxon>
        <taxon>Viridiplantae</taxon>
        <taxon>Streptophyta</taxon>
        <taxon>Embryophyta</taxon>
        <taxon>Tracheophyta</taxon>
        <taxon>Spermatophyta</taxon>
        <taxon>Magnoliopsida</taxon>
        <taxon>eudicotyledons</taxon>
        <taxon>Gunneridae</taxon>
        <taxon>Pentapetalae</taxon>
        <taxon>asterids</taxon>
        <taxon>campanulids</taxon>
        <taxon>Asterales</taxon>
        <taxon>Asteraceae</taxon>
        <taxon>Asteroideae</taxon>
        <taxon>Anthemideae</taxon>
        <taxon>Anthemidinae</taxon>
        <taxon>Tanacetum</taxon>
    </lineage>
</organism>
<dbReference type="AlphaFoldDB" id="A0A699K4C3"/>
<sequence length="214" mass="24069">MSQPLRNQSVVRQPTAFKSERPRFSKPRFGLRWVPTGKIFASSITKVDNEPLNGSNANISNQYECEQTLDVSAGTPNLSAGLVPQRQKASDYDNLDPVPQRQDVYSSADADDPSQQELDMLFGPLYDEFFNAPSTHTNINAEENNNDLSEEGEHIPDDEFTNPFCALTHEVAESYSHNIGNSNVPTFNQQQVSKYRWTKDHPLEQVRGNPSRPV</sequence>
<reference evidence="2" key="1">
    <citation type="journal article" date="2019" name="Sci. Rep.">
        <title>Draft genome of Tanacetum cinerariifolium, the natural source of mosquito coil.</title>
        <authorList>
            <person name="Yamashiro T."/>
            <person name="Shiraishi A."/>
            <person name="Satake H."/>
            <person name="Nakayama K."/>
        </authorList>
    </citation>
    <scope>NUCLEOTIDE SEQUENCE</scope>
</reference>
<proteinExistence type="predicted"/>
<comment type="caution">
    <text evidence="2">The sequence shown here is derived from an EMBL/GenBank/DDBJ whole genome shotgun (WGS) entry which is preliminary data.</text>
</comment>